<gene>
    <name evidence="6" type="ORF">AB675_6174</name>
</gene>
<evidence type="ECO:0000259" key="5">
    <source>
        <dbReference type="PROSITE" id="PS50255"/>
    </source>
</evidence>
<dbReference type="SMART" id="SM01117">
    <property type="entry name" value="Cyt-b5"/>
    <property type="match status" value="1"/>
</dbReference>
<dbReference type="EMBL" id="LFJN01000004">
    <property type="protein sequence ID" value="KPI43945.1"/>
    <property type="molecule type" value="Genomic_DNA"/>
</dbReference>
<proteinExistence type="inferred from homology"/>
<keyword evidence="1 4" id="KW-0349">Heme</keyword>
<dbReference type="AlphaFoldDB" id="A0A0N1HZ41"/>
<dbReference type="SUPFAM" id="SSF55856">
    <property type="entry name" value="Cytochrome b5-like heme/steroid binding domain"/>
    <property type="match status" value="1"/>
</dbReference>
<protein>
    <recommendedName>
        <fullName evidence="5">Cytochrome b5 heme-binding domain-containing protein</fullName>
    </recommendedName>
</protein>
<evidence type="ECO:0000256" key="3">
    <source>
        <dbReference type="ARBA" id="ARBA00023004"/>
    </source>
</evidence>
<comment type="caution">
    <text evidence="6">The sequence shown here is derived from an EMBL/GenBank/DDBJ whole genome shotgun (WGS) entry which is preliminary data.</text>
</comment>
<evidence type="ECO:0000313" key="6">
    <source>
        <dbReference type="EMBL" id="KPI43945.1"/>
    </source>
</evidence>
<organism evidence="6 7">
    <name type="scientific">Cyphellophora attinorum</name>
    <dbReference type="NCBI Taxonomy" id="1664694"/>
    <lineage>
        <taxon>Eukaryota</taxon>
        <taxon>Fungi</taxon>
        <taxon>Dikarya</taxon>
        <taxon>Ascomycota</taxon>
        <taxon>Pezizomycotina</taxon>
        <taxon>Eurotiomycetes</taxon>
        <taxon>Chaetothyriomycetidae</taxon>
        <taxon>Chaetothyriales</taxon>
        <taxon>Cyphellophoraceae</taxon>
        <taxon>Cyphellophora</taxon>
    </lineage>
</organism>
<evidence type="ECO:0000256" key="1">
    <source>
        <dbReference type="ARBA" id="ARBA00022617"/>
    </source>
</evidence>
<dbReference type="InterPro" id="IPR001199">
    <property type="entry name" value="Cyt_B5-like_heme/steroid-bd"/>
</dbReference>
<dbReference type="Gene3D" id="3.10.120.10">
    <property type="entry name" value="Cytochrome b5-like heme/steroid binding domain"/>
    <property type="match status" value="1"/>
</dbReference>
<dbReference type="RefSeq" id="XP_018003908.1">
    <property type="nucleotide sequence ID" value="XM_018146445.1"/>
</dbReference>
<sequence>MGRIDINLSFPSSQEPSQLDQQSPVKLTATHVASSEHVEDVSISDKVDATQNYPFRPRVRREDLRFVDASEVAKRDGIGLNRLWIVVDDIVLDCTEFKRKHPAGKSIIEGFGGHDCTWQWWSFHSQQIMQKYGNSLRVARTSNVPNKFDRPVRRNIELPTAGEQW</sequence>
<dbReference type="PROSITE" id="PS00191">
    <property type="entry name" value="CYTOCHROME_B5_1"/>
    <property type="match status" value="1"/>
</dbReference>
<evidence type="ECO:0000256" key="2">
    <source>
        <dbReference type="ARBA" id="ARBA00022723"/>
    </source>
</evidence>
<keyword evidence="2 4" id="KW-0479">Metal-binding</keyword>
<feature type="domain" description="Cytochrome b5 heme-binding" evidence="5">
    <location>
        <begin position="64"/>
        <end position="142"/>
    </location>
</feature>
<dbReference type="OrthoDB" id="260519at2759"/>
<dbReference type="STRING" id="1664694.A0A0N1HZ41"/>
<evidence type="ECO:0000256" key="4">
    <source>
        <dbReference type="RuleBase" id="RU362121"/>
    </source>
</evidence>
<dbReference type="GO" id="GO:0046872">
    <property type="term" value="F:metal ion binding"/>
    <property type="evidence" value="ECO:0007669"/>
    <property type="project" value="UniProtKB-UniRule"/>
</dbReference>
<keyword evidence="3 4" id="KW-0408">Iron</keyword>
<dbReference type="InterPro" id="IPR018506">
    <property type="entry name" value="Cyt_B5_heme-BS"/>
</dbReference>
<dbReference type="Pfam" id="PF00173">
    <property type="entry name" value="Cyt-b5"/>
    <property type="match status" value="1"/>
</dbReference>
<dbReference type="GeneID" id="28738325"/>
<name>A0A0N1HZ41_9EURO</name>
<keyword evidence="7" id="KW-1185">Reference proteome</keyword>
<comment type="similarity">
    <text evidence="4">Belongs to the cytochrome b5 family.</text>
</comment>
<accession>A0A0N1HZ41</accession>
<reference evidence="6 7" key="1">
    <citation type="submission" date="2015-06" db="EMBL/GenBank/DDBJ databases">
        <title>Draft genome of the ant-associated black yeast Phialophora attae CBS 131958.</title>
        <authorList>
            <person name="Moreno L.F."/>
            <person name="Stielow B.J."/>
            <person name="de Hoog S."/>
            <person name="Vicente V.A."/>
            <person name="Weiss V.A."/>
            <person name="de Vries M."/>
            <person name="Cruz L.M."/>
            <person name="Souza E.M."/>
        </authorList>
    </citation>
    <scope>NUCLEOTIDE SEQUENCE [LARGE SCALE GENOMIC DNA]</scope>
    <source>
        <strain evidence="6 7">CBS 131958</strain>
    </source>
</reference>
<dbReference type="PROSITE" id="PS50255">
    <property type="entry name" value="CYTOCHROME_B5_2"/>
    <property type="match status" value="1"/>
</dbReference>
<dbReference type="InterPro" id="IPR036400">
    <property type="entry name" value="Cyt_B5-like_heme/steroid_sf"/>
</dbReference>
<dbReference type="Proteomes" id="UP000038010">
    <property type="component" value="Unassembled WGS sequence"/>
</dbReference>
<evidence type="ECO:0000313" key="7">
    <source>
        <dbReference type="Proteomes" id="UP000038010"/>
    </source>
</evidence>
<dbReference type="VEuPathDB" id="FungiDB:AB675_6174"/>
<dbReference type="GO" id="GO:0020037">
    <property type="term" value="F:heme binding"/>
    <property type="evidence" value="ECO:0007669"/>
    <property type="project" value="UniProtKB-UniRule"/>
</dbReference>